<dbReference type="InterPro" id="IPR013783">
    <property type="entry name" value="Ig-like_fold"/>
</dbReference>
<evidence type="ECO:0000313" key="4">
    <source>
        <dbReference type="Proteomes" id="UP001558613"/>
    </source>
</evidence>
<dbReference type="Gene3D" id="2.60.40.10">
    <property type="entry name" value="Immunoglobulins"/>
    <property type="match status" value="3"/>
</dbReference>
<name>A0ABR3LEA3_9TELE</name>
<keyword evidence="1" id="KW-0472">Membrane</keyword>
<dbReference type="SUPFAM" id="SSF48726">
    <property type="entry name" value="Immunoglobulin"/>
    <property type="match status" value="3"/>
</dbReference>
<dbReference type="Proteomes" id="UP001558613">
    <property type="component" value="Unassembled WGS sequence"/>
</dbReference>
<gene>
    <name evidence="3" type="ORF">QQF64_018991</name>
</gene>
<protein>
    <recommendedName>
        <fullName evidence="2">Ig-like domain-containing protein</fullName>
    </recommendedName>
</protein>
<reference evidence="3 4" key="1">
    <citation type="submission" date="2023-09" db="EMBL/GenBank/DDBJ databases">
        <authorList>
            <person name="Wang M."/>
        </authorList>
    </citation>
    <scope>NUCLEOTIDE SEQUENCE [LARGE SCALE GENOMIC DNA]</scope>
    <source>
        <strain evidence="3">GT-2023</strain>
        <tissue evidence="3">Liver</tissue>
    </source>
</reference>
<dbReference type="Pfam" id="PF13895">
    <property type="entry name" value="Ig_2"/>
    <property type="match status" value="1"/>
</dbReference>
<keyword evidence="4" id="KW-1185">Reference proteome</keyword>
<keyword evidence="1" id="KW-0812">Transmembrane</keyword>
<feature type="domain" description="Ig-like" evidence="2">
    <location>
        <begin position="262"/>
        <end position="355"/>
    </location>
</feature>
<feature type="transmembrane region" description="Helical" evidence="1">
    <location>
        <begin position="352"/>
        <end position="374"/>
    </location>
</feature>
<proteinExistence type="predicted"/>
<sequence>MWFGCEQQIGSVTLDQLSVTCNQKSICAVKGVDVTLKCSYSNINIKTAFWFNVRERDSGEYQLMIIMKDGVKHLSSAAVSLTVTDLQVKMNPESTDLTDEKVELTCDSSCTLTSGVWYYWMKDGQQLTNGWSRNTFVSVSSDAGSFSCSCNQNLKHPSSSVCLSKSGCWDVTYSSRRVCALVGSTVDISCTYSHPSGQTVIKTFWHYGPSQDIKDLREEHQFAGRVEYVGNKLRIKDLKISDSGEYRFRFITDFYGQYSGSPGVILTVTGLMIKSSPSVVSEGQEVILSCSTNCTLSDSHTYIWYKNQTLVTDGFTKVNKLYLDSVSNEELEQYSCAVGVFEDPTNSVFSTALLSTVIILSVSLILTLIGVLWYRPLIRVASCPSIRVVVFGARSVDCRL</sequence>
<dbReference type="SMART" id="SM00409">
    <property type="entry name" value="IG"/>
    <property type="match status" value="3"/>
</dbReference>
<evidence type="ECO:0000313" key="3">
    <source>
        <dbReference type="EMBL" id="KAL1251195.1"/>
    </source>
</evidence>
<dbReference type="PANTHER" id="PTHR46013:SF4">
    <property type="entry name" value="B-CELL RECEPTOR CD22-RELATED"/>
    <property type="match status" value="1"/>
</dbReference>
<evidence type="ECO:0000259" key="2">
    <source>
        <dbReference type="PROSITE" id="PS50835"/>
    </source>
</evidence>
<evidence type="ECO:0000256" key="1">
    <source>
        <dbReference type="SAM" id="Phobius"/>
    </source>
</evidence>
<feature type="domain" description="Ig-like" evidence="2">
    <location>
        <begin position="100"/>
        <end position="164"/>
    </location>
</feature>
<dbReference type="EMBL" id="JAYMGO010000022">
    <property type="protein sequence ID" value="KAL1251195.1"/>
    <property type="molecule type" value="Genomic_DNA"/>
</dbReference>
<comment type="caution">
    <text evidence="3">The sequence shown here is derived from an EMBL/GenBank/DDBJ whole genome shotgun (WGS) entry which is preliminary data.</text>
</comment>
<dbReference type="InterPro" id="IPR036179">
    <property type="entry name" value="Ig-like_dom_sf"/>
</dbReference>
<dbReference type="InterPro" id="IPR007110">
    <property type="entry name" value="Ig-like_dom"/>
</dbReference>
<organism evidence="3 4">
    <name type="scientific">Cirrhinus molitorella</name>
    <name type="common">mud carp</name>
    <dbReference type="NCBI Taxonomy" id="172907"/>
    <lineage>
        <taxon>Eukaryota</taxon>
        <taxon>Metazoa</taxon>
        <taxon>Chordata</taxon>
        <taxon>Craniata</taxon>
        <taxon>Vertebrata</taxon>
        <taxon>Euteleostomi</taxon>
        <taxon>Actinopterygii</taxon>
        <taxon>Neopterygii</taxon>
        <taxon>Teleostei</taxon>
        <taxon>Ostariophysi</taxon>
        <taxon>Cypriniformes</taxon>
        <taxon>Cyprinidae</taxon>
        <taxon>Labeoninae</taxon>
        <taxon>Labeonini</taxon>
        <taxon>Cirrhinus</taxon>
    </lineage>
</organism>
<accession>A0ABR3LEA3</accession>
<dbReference type="PANTHER" id="PTHR46013">
    <property type="entry name" value="VASCULAR CELL ADHESION MOLECULE 1"/>
    <property type="match status" value="1"/>
</dbReference>
<keyword evidence="1" id="KW-1133">Transmembrane helix</keyword>
<dbReference type="PROSITE" id="PS50835">
    <property type="entry name" value="IG_LIKE"/>
    <property type="match status" value="2"/>
</dbReference>
<dbReference type="InterPro" id="IPR003599">
    <property type="entry name" value="Ig_sub"/>
</dbReference>